<dbReference type="InterPro" id="IPR042294">
    <property type="entry name" value="SETD2_animal"/>
</dbReference>
<feature type="region of interest" description="Disordered" evidence="11">
    <location>
        <begin position="943"/>
        <end position="996"/>
    </location>
</feature>
<keyword evidence="8" id="KW-0805">Transcription regulation</keyword>
<keyword evidence="7" id="KW-0949">S-adenosyl-L-methionine</keyword>
<dbReference type="InterPro" id="IPR001202">
    <property type="entry name" value="WW_dom"/>
</dbReference>
<dbReference type="EC" id="2.1.1.359" evidence="3"/>
<keyword evidence="9" id="KW-0804">Transcription</keyword>
<keyword evidence="6" id="KW-0808">Transferase</keyword>
<dbReference type="SUPFAM" id="SSF82199">
    <property type="entry name" value="SET domain"/>
    <property type="match status" value="1"/>
</dbReference>
<dbReference type="SMART" id="SM00456">
    <property type="entry name" value="WW"/>
    <property type="match status" value="1"/>
</dbReference>
<dbReference type="SMART" id="SM00508">
    <property type="entry name" value="PostSET"/>
    <property type="match status" value="1"/>
</dbReference>
<evidence type="ECO:0000256" key="1">
    <source>
        <dbReference type="ARBA" id="ARBA00004123"/>
    </source>
</evidence>
<feature type="compositionally biased region" description="Basic and acidic residues" evidence="11">
    <location>
        <begin position="980"/>
        <end position="996"/>
    </location>
</feature>
<accession>A0AAV2Q2P9</accession>
<dbReference type="PANTHER" id="PTHR46711">
    <property type="entry name" value="HISTONE-LYSINE N-METHYLTRANSFERASE SETD2"/>
    <property type="match status" value="1"/>
</dbReference>
<dbReference type="GO" id="GO:0006355">
    <property type="term" value="P:regulation of DNA-templated transcription"/>
    <property type="evidence" value="ECO:0007669"/>
    <property type="project" value="InterPro"/>
</dbReference>
<proteinExistence type="predicted"/>
<dbReference type="InterPro" id="IPR036020">
    <property type="entry name" value="WW_dom_sf"/>
</dbReference>
<feature type="compositionally biased region" description="Basic and acidic residues" evidence="11">
    <location>
        <begin position="528"/>
        <end position="537"/>
    </location>
</feature>
<dbReference type="GO" id="GO:0140955">
    <property type="term" value="F:histone H3K36 trimethyltransferase activity"/>
    <property type="evidence" value="ECO:0007669"/>
    <property type="project" value="UniProtKB-EC"/>
</dbReference>
<evidence type="ECO:0000313" key="17">
    <source>
        <dbReference type="Proteomes" id="UP001497623"/>
    </source>
</evidence>
<dbReference type="InterPro" id="IPR038190">
    <property type="entry name" value="SRI_sf"/>
</dbReference>
<feature type="domain" description="SET" evidence="13">
    <location>
        <begin position="79"/>
        <end position="196"/>
    </location>
</feature>
<feature type="compositionally biased region" description="Polar residues" evidence="11">
    <location>
        <begin position="450"/>
        <end position="462"/>
    </location>
</feature>
<feature type="compositionally biased region" description="Low complexity" evidence="11">
    <location>
        <begin position="571"/>
        <end position="587"/>
    </location>
</feature>
<feature type="non-terminal residue" evidence="16">
    <location>
        <position position="1"/>
    </location>
</feature>
<dbReference type="InterPro" id="IPR046341">
    <property type="entry name" value="SET_dom_sf"/>
</dbReference>
<dbReference type="GO" id="GO:0005694">
    <property type="term" value="C:chromosome"/>
    <property type="evidence" value="ECO:0007669"/>
    <property type="project" value="UniProtKB-SubCell"/>
</dbReference>
<feature type="compositionally biased region" description="Acidic residues" evidence="11">
    <location>
        <begin position="870"/>
        <end position="898"/>
    </location>
</feature>
<keyword evidence="4" id="KW-0158">Chromosome</keyword>
<feature type="region of interest" description="Disordered" evidence="11">
    <location>
        <begin position="382"/>
        <end position="471"/>
    </location>
</feature>
<feature type="region of interest" description="Disordered" evidence="11">
    <location>
        <begin position="673"/>
        <end position="812"/>
    </location>
</feature>
<dbReference type="InterPro" id="IPR044437">
    <property type="entry name" value="SETD2/Set2_SET"/>
</dbReference>
<feature type="region of interest" description="Disordered" evidence="11">
    <location>
        <begin position="528"/>
        <end position="590"/>
    </location>
</feature>
<comment type="caution">
    <text evidence="16">The sequence shown here is derived from an EMBL/GenBank/DDBJ whole genome shotgun (WGS) entry which is preliminary data.</text>
</comment>
<dbReference type="AlphaFoldDB" id="A0AAV2Q2P9"/>
<dbReference type="InterPro" id="IPR006560">
    <property type="entry name" value="AWS_dom"/>
</dbReference>
<evidence type="ECO:0000256" key="4">
    <source>
        <dbReference type="ARBA" id="ARBA00022454"/>
    </source>
</evidence>
<feature type="compositionally biased region" description="Polar residues" evidence="11">
    <location>
        <begin position="673"/>
        <end position="683"/>
    </location>
</feature>
<feature type="domain" description="AWS" evidence="15">
    <location>
        <begin position="24"/>
        <end position="77"/>
    </location>
</feature>
<dbReference type="PROSITE" id="PS50868">
    <property type="entry name" value="POST_SET"/>
    <property type="match status" value="1"/>
</dbReference>
<feature type="compositionally biased region" description="Low complexity" evidence="11">
    <location>
        <begin position="781"/>
        <end position="795"/>
    </location>
</feature>
<dbReference type="PROSITE" id="PS50280">
    <property type="entry name" value="SET"/>
    <property type="match status" value="1"/>
</dbReference>
<dbReference type="Pfam" id="PF08236">
    <property type="entry name" value="SRI"/>
    <property type="match status" value="1"/>
</dbReference>
<dbReference type="PANTHER" id="PTHR46711:SF1">
    <property type="entry name" value="HISTONE-LYSINE N-METHYLTRANSFERASE SETD2"/>
    <property type="match status" value="1"/>
</dbReference>
<keyword evidence="10" id="KW-0539">Nucleus</keyword>
<dbReference type="InterPro" id="IPR013257">
    <property type="entry name" value="SRI"/>
</dbReference>
<dbReference type="PROSITE" id="PS51215">
    <property type="entry name" value="AWS"/>
    <property type="match status" value="1"/>
</dbReference>
<feature type="region of interest" description="Disordered" evidence="11">
    <location>
        <begin position="224"/>
        <end position="246"/>
    </location>
</feature>
<reference evidence="16 17" key="1">
    <citation type="submission" date="2024-05" db="EMBL/GenBank/DDBJ databases">
        <authorList>
            <person name="Wallberg A."/>
        </authorList>
    </citation>
    <scope>NUCLEOTIDE SEQUENCE [LARGE SCALE GENOMIC DNA]</scope>
</reference>
<dbReference type="Pfam" id="PF00856">
    <property type="entry name" value="SET"/>
    <property type="match status" value="1"/>
</dbReference>
<feature type="compositionally biased region" description="Basic and acidic residues" evidence="11">
    <location>
        <begin position="899"/>
        <end position="910"/>
    </location>
</feature>
<evidence type="ECO:0000256" key="8">
    <source>
        <dbReference type="ARBA" id="ARBA00023015"/>
    </source>
</evidence>
<evidence type="ECO:0000259" key="15">
    <source>
        <dbReference type="PROSITE" id="PS51215"/>
    </source>
</evidence>
<evidence type="ECO:0000256" key="11">
    <source>
        <dbReference type="SAM" id="MobiDB-lite"/>
    </source>
</evidence>
<evidence type="ECO:0000256" key="7">
    <source>
        <dbReference type="ARBA" id="ARBA00022691"/>
    </source>
</evidence>
<dbReference type="PROSITE" id="PS50020">
    <property type="entry name" value="WW_DOMAIN_2"/>
    <property type="match status" value="1"/>
</dbReference>
<evidence type="ECO:0000259" key="13">
    <source>
        <dbReference type="PROSITE" id="PS50280"/>
    </source>
</evidence>
<dbReference type="CDD" id="cd00201">
    <property type="entry name" value="WW"/>
    <property type="match status" value="1"/>
</dbReference>
<dbReference type="Gene3D" id="1.10.1740.100">
    <property type="entry name" value="Set2, Rpb1 interacting domain"/>
    <property type="match status" value="1"/>
</dbReference>
<keyword evidence="5" id="KW-0489">Methyltransferase</keyword>
<dbReference type="GO" id="GO:0032259">
    <property type="term" value="P:methylation"/>
    <property type="evidence" value="ECO:0007669"/>
    <property type="project" value="UniProtKB-KW"/>
</dbReference>
<dbReference type="CDD" id="cd19172">
    <property type="entry name" value="SET_SETD2"/>
    <property type="match status" value="1"/>
</dbReference>
<dbReference type="InterPro" id="IPR003616">
    <property type="entry name" value="Post-SET_dom"/>
</dbReference>
<dbReference type="Gene3D" id="2.20.70.10">
    <property type="match status" value="1"/>
</dbReference>
<dbReference type="PROSITE" id="PS01159">
    <property type="entry name" value="WW_DOMAIN_1"/>
    <property type="match status" value="1"/>
</dbReference>
<feature type="compositionally biased region" description="Low complexity" evidence="11">
    <location>
        <begin position="404"/>
        <end position="437"/>
    </location>
</feature>
<dbReference type="SUPFAM" id="SSF51045">
    <property type="entry name" value="WW domain"/>
    <property type="match status" value="1"/>
</dbReference>
<feature type="compositionally biased region" description="Low complexity" evidence="11">
    <location>
        <begin position="538"/>
        <end position="547"/>
    </location>
</feature>
<evidence type="ECO:0000313" key="16">
    <source>
        <dbReference type="EMBL" id="CAL4069399.1"/>
    </source>
</evidence>
<dbReference type="GO" id="GO:0005634">
    <property type="term" value="C:nucleus"/>
    <property type="evidence" value="ECO:0007669"/>
    <property type="project" value="UniProtKB-SubCell"/>
</dbReference>
<evidence type="ECO:0000256" key="9">
    <source>
        <dbReference type="ARBA" id="ARBA00023163"/>
    </source>
</evidence>
<dbReference type="InterPro" id="IPR001214">
    <property type="entry name" value="SET_dom"/>
</dbReference>
<evidence type="ECO:0000259" key="12">
    <source>
        <dbReference type="PROSITE" id="PS50020"/>
    </source>
</evidence>
<dbReference type="EMBL" id="CAXKWB010003518">
    <property type="protein sequence ID" value="CAL4069399.1"/>
    <property type="molecule type" value="Genomic_DNA"/>
</dbReference>
<feature type="domain" description="WW" evidence="12">
    <location>
        <begin position="815"/>
        <end position="848"/>
    </location>
</feature>
<sequence length="1133" mass="129872">KSFVQLSENLYISERKKTKRNKELRRMTCDCYLTKEEIAGGEVGCGDDCLNRLLMVECGSRCKTKEHCSNKRFQNRENADVEVFNADEKGCGVRARADIEAGTFLMEYIGEVFDTREFKRRRREYAKDGGAHFYFMSLRSDELIDATRKGNISRFVNHSCDPNAETQKWTVNGDLRIGFFSKKPLKAGDEISFDYRMERYGREPQKCYCGTALCRGWLGEAPDQKTKEEKEEDKKREEREKRRQERRAFDDMDLEDEIEKLGCIGLRNRQDTLNLSRLMVRAMDEQSRMALLALLREGEQACRRLFLDYHGLRVLWSWMADIGSQQDSAKLKMEILTTLGELPITNKTQLIDSRVLNYVEKWSQLTSSQNITTTLSTTNIATPSASHTAKKTSDISEDSDTEIEGNGNSSNGEGRSSSSTDDSSSLDSSDAAAPSKSNTDECKVEDDNSDSNLSLPTKSGSSDSHEKQEEQELLQNVVDTTLKLLDQWKNLKEAFRIPKKERIELMKEHERQVDRDYQEFLVKDTTLDRGKRCDKSRSSTPSYYSSRIIRRSPERERERDRHRDRDRGRRNNNNNNNDNENNTDSPNLSKEERRQQFALKVQQEEEEAAQRKMQEEMWQLHVDRCRLLCQDPYISPILDPTCRYFWDPKENNWQPYSGPVPALDVKDKYSHISASEGDSNCSSPLGPPTHLTAPFQPLPGNLVPDSDPAPPTGTNTNAFQGLGQDEDPLNPANIPLPGEMSLPKCSPSQLSSTPDGDTPPPGPTNLPLSAIPLPGEISQMTTPTTPSTPENTSSSIAAGIDEGLPPPSPVGPITITLPPKWKIARDPRGHVYFYHVKTRISQWEIPTMEQHKMLEQTLNLHQDSDSDSVSSDDSDSSDSSDSEDFSSDEDDDEEDVEVSVEKPDDPEMDEKMIRCAKGRKKRSAALVQERVISPILEIDRETARQERHKAKERAREEARQERRGLRQERLFDQDDMQQQTHEEERHRKDERKVRESKGHVTESLECFNSKKCHKDRVQMKERLSYALADNSERAKKIKDNFKAEVAMFIVSVLNPYRRSDCLEGKIKSIDDFKYLGKKLTHFVMVKELRQLPNMESLEFSESVKNKTRDFINKYMKKFGNVFKRDPNDTKDYS</sequence>
<feature type="compositionally biased region" description="Basic and acidic residues" evidence="11">
    <location>
        <begin position="551"/>
        <end position="569"/>
    </location>
</feature>
<keyword evidence="17" id="KW-1185">Reference proteome</keyword>
<evidence type="ECO:0000256" key="10">
    <source>
        <dbReference type="ARBA" id="ARBA00023242"/>
    </source>
</evidence>
<evidence type="ECO:0000256" key="5">
    <source>
        <dbReference type="ARBA" id="ARBA00022603"/>
    </source>
</evidence>
<feature type="region of interest" description="Disordered" evidence="11">
    <location>
        <begin position="861"/>
        <end position="910"/>
    </location>
</feature>
<organism evidence="16 17">
    <name type="scientific">Meganyctiphanes norvegica</name>
    <name type="common">Northern krill</name>
    <name type="synonym">Thysanopoda norvegica</name>
    <dbReference type="NCBI Taxonomy" id="48144"/>
    <lineage>
        <taxon>Eukaryota</taxon>
        <taxon>Metazoa</taxon>
        <taxon>Ecdysozoa</taxon>
        <taxon>Arthropoda</taxon>
        <taxon>Crustacea</taxon>
        <taxon>Multicrustacea</taxon>
        <taxon>Malacostraca</taxon>
        <taxon>Eumalacostraca</taxon>
        <taxon>Eucarida</taxon>
        <taxon>Euphausiacea</taxon>
        <taxon>Euphausiidae</taxon>
        <taxon>Meganyctiphanes</taxon>
    </lineage>
</organism>
<dbReference type="Proteomes" id="UP001497623">
    <property type="component" value="Unassembled WGS sequence"/>
</dbReference>
<dbReference type="Pfam" id="PF00397">
    <property type="entry name" value="WW"/>
    <property type="match status" value="1"/>
</dbReference>
<comment type="subcellular location">
    <subcellularLocation>
        <location evidence="2">Chromosome</location>
    </subcellularLocation>
    <subcellularLocation>
        <location evidence="1">Nucleus</location>
    </subcellularLocation>
</comment>
<dbReference type="SMART" id="SM00317">
    <property type="entry name" value="SET"/>
    <property type="match status" value="1"/>
</dbReference>
<evidence type="ECO:0000256" key="3">
    <source>
        <dbReference type="ARBA" id="ARBA00012178"/>
    </source>
</evidence>
<dbReference type="Gene3D" id="2.170.270.10">
    <property type="entry name" value="SET domain"/>
    <property type="match status" value="1"/>
</dbReference>
<feature type="non-terminal residue" evidence="16">
    <location>
        <position position="1133"/>
    </location>
</feature>
<protein>
    <recommendedName>
        <fullName evidence="3">[histone H3]-lysine(36) N-trimethyltransferase</fullName>
        <ecNumber evidence="3">2.1.1.359</ecNumber>
    </recommendedName>
</protein>
<dbReference type="SMART" id="SM00570">
    <property type="entry name" value="AWS"/>
    <property type="match status" value="1"/>
</dbReference>
<dbReference type="Pfam" id="PF17907">
    <property type="entry name" value="AWS"/>
    <property type="match status" value="1"/>
</dbReference>
<evidence type="ECO:0000256" key="2">
    <source>
        <dbReference type="ARBA" id="ARBA00004286"/>
    </source>
</evidence>
<feature type="domain" description="Post-SET" evidence="14">
    <location>
        <begin position="203"/>
        <end position="219"/>
    </location>
</feature>
<evidence type="ECO:0000259" key="14">
    <source>
        <dbReference type="PROSITE" id="PS50868"/>
    </source>
</evidence>
<name>A0AAV2Q2P9_MEGNR</name>
<gene>
    <name evidence="16" type="ORF">MNOR_LOCUS7820</name>
</gene>
<evidence type="ECO:0000256" key="6">
    <source>
        <dbReference type="ARBA" id="ARBA00022679"/>
    </source>
</evidence>
<feature type="compositionally biased region" description="Basic and acidic residues" evidence="11">
    <location>
        <begin position="953"/>
        <end position="972"/>
    </location>
</feature>